<feature type="non-terminal residue" evidence="2">
    <location>
        <position position="1"/>
    </location>
</feature>
<protein>
    <submittedName>
        <fullName evidence="2">Kinase-like domain-containing protein</fullName>
    </submittedName>
</protein>
<gene>
    <name evidence="2" type="ORF">B0F90DRAFT_1579420</name>
</gene>
<dbReference type="PANTHER" id="PTHR24347">
    <property type="entry name" value="SERINE/THREONINE-PROTEIN KINASE"/>
    <property type="match status" value="1"/>
</dbReference>
<feature type="domain" description="Protein kinase" evidence="1">
    <location>
        <begin position="1"/>
        <end position="99"/>
    </location>
</feature>
<dbReference type="PROSITE" id="PS50011">
    <property type="entry name" value="PROTEIN_KINASE_DOM"/>
    <property type="match status" value="1"/>
</dbReference>
<sequence length="99" mass="11004">LGVQFLEGVAFMHEHKVAHLDLKPNNLVVAFHDQSSTRWLSIIDFGISVFVEGEETEVNGYRGTPSSSWVAPEVGSEDGPRRSYSAILADRWACGRMIQ</sequence>
<keyword evidence="2" id="KW-0808">Transferase</keyword>
<dbReference type="GO" id="GO:0005524">
    <property type="term" value="F:ATP binding"/>
    <property type="evidence" value="ECO:0007669"/>
    <property type="project" value="InterPro"/>
</dbReference>
<dbReference type="EMBL" id="WTXG01000031">
    <property type="protein sequence ID" value="KAI0298015.1"/>
    <property type="molecule type" value="Genomic_DNA"/>
</dbReference>
<evidence type="ECO:0000313" key="2">
    <source>
        <dbReference type="EMBL" id="KAI0298015.1"/>
    </source>
</evidence>
<dbReference type="Proteomes" id="UP001203297">
    <property type="component" value="Unassembled WGS sequence"/>
</dbReference>
<dbReference type="Pfam" id="PF00069">
    <property type="entry name" value="Pkinase"/>
    <property type="match status" value="1"/>
</dbReference>
<feature type="non-terminal residue" evidence="2">
    <location>
        <position position="99"/>
    </location>
</feature>
<dbReference type="InterPro" id="IPR000719">
    <property type="entry name" value="Prot_kinase_dom"/>
</dbReference>
<keyword evidence="3" id="KW-1185">Reference proteome</keyword>
<evidence type="ECO:0000313" key="3">
    <source>
        <dbReference type="Proteomes" id="UP001203297"/>
    </source>
</evidence>
<evidence type="ECO:0000259" key="1">
    <source>
        <dbReference type="PROSITE" id="PS50011"/>
    </source>
</evidence>
<dbReference type="InterPro" id="IPR011009">
    <property type="entry name" value="Kinase-like_dom_sf"/>
</dbReference>
<comment type="caution">
    <text evidence="2">The sequence shown here is derived from an EMBL/GenBank/DDBJ whole genome shotgun (WGS) entry which is preliminary data.</text>
</comment>
<reference evidence="2" key="1">
    <citation type="journal article" date="2022" name="New Phytol.">
        <title>Evolutionary transition to the ectomycorrhizal habit in the genomes of a hyperdiverse lineage of mushroom-forming fungi.</title>
        <authorList>
            <person name="Looney B."/>
            <person name="Miyauchi S."/>
            <person name="Morin E."/>
            <person name="Drula E."/>
            <person name="Courty P.E."/>
            <person name="Kohler A."/>
            <person name="Kuo A."/>
            <person name="LaButti K."/>
            <person name="Pangilinan J."/>
            <person name="Lipzen A."/>
            <person name="Riley R."/>
            <person name="Andreopoulos W."/>
            <person name="He G."/>
            <person name="Johnson J."/>
            <person name="Nolan M."/>
            <person name="Tritt A."/>
            <person name="Barry K.W."/>
            <person name="Grigoriev I.V."/>
            <person name="Nagy L.G."/>
            <person name="Hibbett D."/>
            <person name="Henrissat B."/>
            <person name="Matheny P.B."/>
            <person name="Labbe J."/>
            <person name="Martin F.M."/>
        </authorList>
    </citation>
    <scope>NUCLEOTIDE SEQUENCE</scope>
    <source>
        <strain evidence="2">BPL690</strain>
    </source>
</reference>
<dbReference type="SUPFAM" id="SSF56112">
    <property type="entry name" value="Protein kinase-like (PK-like)"/>
    <property type="match status" value="1"/>
</dbReference>
<dbReference type="GO" id="GO:0004672">
    <property type="term" value="F:protein kinase activity"/>
    <property type="evidence" value="ECO:0007669"/>
    <property type="project" value="InterPro"/>
</dbReference>
<proteinExistence type="predicted"/>
<dbReference type="PROSITE" id="PS00108">
    <property type="entry name" value="PROTEIN_KINASE_ST"/>
    <property type="match status" value="1"/>
</dbReference>
<dbReference type="Gene3D" id="1.10.510.10">
    <property type="entry name" value="Transferase(Phosphotransferase) domain 1"/>
    <property type="match status" value="1"/>
</dbReference>
<dbReference type="AlphaFoldDB" id="A0AAD4M108"/>
<keyword evidence="2" id="KW-0418">Kinase</keyword>
<dbReference type="InterPro" id="IPR008271">
    <property type="entry name" value="Ser/Thr_kinase_AS"/>
</dbReference>
<organism evidence="2 3">
    <name type="scientific">Multifurca ochricompacta</name>
    <dbReference type="NCBI Taxonomy" id="376703"/>
    <lineage>
        <taxon>Eukaryota</taxon>
        <taxon>Fungi</taxon>
        <taxon>Dikarya</taxon>
        <taxon>Basidiomycota</taxon>
        <taxon>Agaricomycotina</taxon>
        <taxon>Agaricomycetes</taxon>
        <taxon>Russulales</taxon>
        <taxon>Russulaceae</taxon>
        <taxon>Multifurca</taxon>
    </lineage>
</organism>
<accession>A0AAD4M108</accession>
<name>A0AAD4M108_9AGAM</name>